<dbReference type="Pfam" id="PF01594">
    <property type="entry name" value="AI-2E_transport"/>
    <property type="match status" value="1"/>
</dbReference>
<comment type="subcellular location">
    <subcellularLocation>
        <location evidence="1">Cell membrane</location>
        <topology evidence="1">Multi-pass membrane protein</topology>
    </subcellularLocation>
</comment>
<dbReference type="AlphaFoldDB" id="A0A4Q2M9N6"/>
<comment type="caution">
    <text evidence="10">The sequence shown here is derived from an EMBL/GenBank/DDBJ whole genome shotgun (WGS) entry which is preliminary data.</text>
</comment>
<evidence type="ECO:0000256" key="2">
    <source>
        <dbReference type="ARBA" id="ARBA00009773"/>
    </source>
</evidence>
<gene>
    <name evidence="9" type="ORF">BJ972_002205</name>
    <name evidence="10" type="ORF">ESP50_02725</name>
</gene>
<evidence type="ECO:0000313" key="11">
    <source>
        <dbReference type="Proteomes" id="UP000292686"/>
    </source>
</evidence>
<evidence type="ECO:0000313" key="10">
    <source>
        <dbReference type="EMBL" id="RXZ88117.1"/>
    </source>
</evidence>
<evidence type="ECO:0000256" key="5">
    <source>
        <dbReference type="ARBA" id="ARBA00022692"/>
    </source>
</evidence>
<keyword evidence="11" id="KW-1185">Reference proteome</keyword>
<dbReference type="EMBL" id="JACCBI010000001">
    <property type="protein sequence ID" value="NYD67686.1"/>
    <property type="molecule type" value="Genomic_DNA"/>
</dbReference>
<dbReference type="OrthoDB" id="4016357at2"/>
<feature type="transmembrane region" description="Helical" evidence="8">
    <location>
        <begin position="246"/>
        <end position="266"/>
    </location>
</feature>
<dbReference type="Proteomes" id="UP000581087">
    <property type="component" value="Unassembled WGS sequence"/>
</dbReference>
<keyword evidence="6 8" id="KW-1133">Transmembrane helix</keyword>
<evidence type="ECO:0000256" key="6">
    <source>
        <dbReference type="ARBA" id="ARBA00022989"/>
    </source>
</evidence>
<reference evidence="9 12" key="2">
    <citation type="submission" date="2020-07" db="EMBL/GenBank/DDBJ databases">
        <title>Sequencing the genomes of 1000 actinobacteria strains.</title>
        <authorList>
            <person name="Klenk H.-P."/>
        </authorList>
    </citation>
    <scope>NUCLEOTIDE SEQUENCE [LARGE SCALE GENOMIC DNA]</scope>
    <source>
        <strain evidence="9 12">DSM 23870</strain>
    </source>
</reference>
<feature type="transmembrane region" description="Helical" evidence="8">
    <location>
        <begin position="44"/>
        <end position="62"/>
    </location>
</feature>
<dbReference type="RefSeq" id="WP_129172381.1">
    <property type="nucleotide sequence ID" value="NZ_JACCBI010000001.1"/>
</dbReference>
<keyword evidence="7 8" id="KW-0472">Membrane</keyword>
<keyword evidence="4" id="KW-1003">Cell membrane</keyword>
<keyword evidence="3" id="KW-0813">Transport</keyword>
<dbReference type="GO" id="GO:0005886">
    <property type="term" value="C:plasma membrane"/>
    <property type="evidence" value="ECO:0007669"/>
    <property type="project" value="UniProtKB-SubCell"/>
</dbReference>
<feature type="transmembrane region" description="Helical" evidence="8">
    <location>
        <begin position="74"/>
        <end position="95"/>
    </location>
</feature>
<feature type="transmembrane region" description="Helical" evidence="8">
    <location>
        <begin position="171"/>
        <end position="196"/>
    </location>
</feature>
<dbReference type="EMBL" id="SDPM01000001">
    <property type="protein sequence ID" value="RXZ88117.1"/>
    <property type="molecule type" value="Genomic_DNA"/>
</dbReference>
<feature type="transmembrane region" description="Helical" evidence="8">
    <location>
        <begin position="18"/>
        <end position="38"/>
    </location>
</feature>
<accession>A0A4Q2M9N6</accession>
<organism evidence="10 11">
    <name type="scientific">Agromyces atrinae</name>
    <dbReference type="NCBI Taxonomy" id="592376"/>
    <lineage>
        <taxon>Bacteria</taxon>
        <taxon>Bacillati</taxon>
        <taxon>Actinomycetota</taxon>
        <taxon>Actinomycetes</taxon>
        <taxon>Micrococcales</taxon>
        <taxon>Microbacteriaceae</taxon>
        <taxon>Agromyces</taxon>
    </lineage>
</organism>
<dbReference type="GO" id="GO:0055085">
    <property type="term" value="P:transmembrane transport"/>
    <property type="evidence" value="ECO:0007669"/>
    <property type="project" value="TreeGrafter"/>
</dbReference>
<evidence type="ECO:0000256" key="7">
    <source>
        <dbReference type="ARBA" id="ARBA00023136"/>
    </source>
</evidence>
<dbReference type="Proteomes" id="UP000292686">
    <property type="component" value="Unassembled WGS sequence"/>
</dbReference>
<evidence type="ECO:0000256" key="8">
    <source>
        <dbReference type="SAM" id="Phobius"/>
    </source>
</evidence>
<dbReference type="PANTHER" id="PTHR21716">
    <property type="entry name" value="TRANSMEMBRANE PROTEIN"/>
    <property type="match status" value="1"/>
</dbReference>
<evidence type="ECO:0000256" key="3">
    <source>
        <dbReference type="ARBA" id="ARBA00022448"/>
    </source>
</evidence>
<feature type="transmembrane region" description="Helical" evidence="8">
    <location>
        <begin position="217"/>
        <end position="240"/>
    </location>
</feature>
<dbReference type="InterPro" id="IPR002549">
    <property type="entry name" value="AI-2E-like"/>
</dbReference>
<protein>
    <submittedName>
        <fullName evidence="10">AI-2E family transporter</fullName>
    </submittedName>
    <submittedName>
        <fullName evidence="9">Putative PurR-regulated permease PerM</fullName>
    </submittedName>
</protein>
<dbReference type="PANTHER" id="PTHR21716:SF53">
    <property type="entry name" value="PERMEASE PERM-RELATED"/>
    <property type="match status" value="1"/>
</dbReference>
<feature type="transmembrane region" description="Helical" evidence="8">
    <location>
        <begin position="313"/>
        <end position="346"/>
    </location>
</feature>
<comment type="similarity">
    <text evidence="2">Belongs to the autoinducer-2 exporter (AI-2E) (TC 2.A.86) family.</text>
</comment>
<evidence type="ECO:0000313" key="12">
    <source>
        <dbReference type="Proteomes" id="UP000581087"/>
    </source>
</evidence>
<evidence type="ECO:0000313" key="9">
    <source>
        <dbReference type="EMBL" id="NYD67686.1"/>
    </source>
</evidence>
<name>A0A4Q2M9N6_9MICO</name>
<reference evidence="10 11" key="1">
    <citation type="submission" date="2019-01" db="EMBL/GenBank/DDBJ databases">
        <title>Agromyces.</title>
        <authorList>
            <person name="Li J."/>
        </authorList>
    </citation>
    <scope>NUCLEOTIDE SEQUENCE [LARGE SCALE GENOMIC DNA]</scope>
    <source>
        <strain evidence="10 11">DSM 23870</strain>
    </source>
</reference>
<feature type="transmembrane region" description="Helical" evidence="8">
    <location>
        <begin position="273"/>
        <end position="293"/>
    </location>
</feature>
<evidence type="ECO:0000256" key="1">
    <source>
        <dbReference type="ARBA" id="ARBA00004651"/>
    </source>
</evidence>
<evidence type="ECO:0000256" key="4">
    <source>
        <dbReference type="ARBA" id="ARBA00022475"/>
    </source>
</evidence>
<proteinExistence type="inferred from homology"/>
<keyword evidence="5 8" id="KW-0812">Transmembrane</keyword>
<sequence length="358" mass="37182">MTVEQPTRGILAGLSRPFATGFILTLGGLTAIGLGVAVSSLSTVLISIAFALFVALGLDPVVQSLVKRGVGRGWSITIVFTALALLVAGVLMLVLPTLVGQITQFATDIPHLIASFQNSSTFAWLQKTFGTDVSSVVSEIEAYLVHPDRVATLGRGVLQVGGTIAATLSGIIIVLVLSLYFLASLPAITTGFTRLLPARNRPKAAAMTEEITSSVGSYLGGMVVLAFCNAIVALVLHLALALPFPLLMAVIAFCITLIPLVGSVLYWGLATVIALFTGPLAALIFAAVYLLYMQLEAYVLTPRVMSRAISVPGALVVIGALVGGTLLGLLGALIAIPVTASVLLIIKQILVPKQDAKV</sequence>